<dbReference type="EMBL" id="JALJOT010000001">
    <property type="protein sequence ID" value="KAK9918421.1"/>
    <property type="molecule type" value="Genomic_DNA"/>
</dbReference>
<sequence>MEVEDNEEHIKTTLKAGGLMDVVECYPWNGEVVKHKRRDKRKGHHMGRVVRTENGPCIEVTWENPYGGDGTDTFLLSEDGQTLTQVTDMTIRDTGERCHYRTVYQRRR</sequence>
<protein>
    <recommendedName>
        <fullName evidence="3">Hypervirulence associated protein TUDOR domain-containing protein</fullName>
    </recommendedName>
</protein>
<evidence type="ECO:0000313" key="1">
    <source>
        <dbReference type="EMBL" id="KAK9918421.1"/>
    </source>
</evidence>
<evidence type="ECO:0000313" key="2">
    <source>
        <dbReference type="Proteomes" id="UP001491310"/>
    </source>
</evidence>
<reference evidence="1 2" key="1">
    <citation type="journal article" date="2024" name="Nat. Commun.">
        <title>Phylogenomics reveals the evolutionary origins of lichenization in chlorophyte algae.</title>
        <authorList>
            <person name="Puginier C."/>
            <person name="Libourel C."/>
            <person name="Otte J."/>
            <person name="Skaloud P."/>
            <person name="Haon M."/>
            <person name="Grisel S."/>
            <person name="Petersen M."/>
            <person name="Berrin J.G."/>
            <person name="Delaux P.M."/>
            <person name="Dal Grande F."/>
            <person name="Keller J."/>
        </authorList>
    </citation>
    <scope>NUCLEOTIDE SEQUENCE [LARGE SCALE GENOMIC DNA]</scope>
    <source>
        <strain evidence="1 2">SAG 216-7</strain>
    </source>
</reference>
<comment type="caution">
    <text evidence="1">The sequence shown here is derived from an EMBL/GenBank/DDBJ whole genome shotgun (WGS) entry which is preliminary data.</text>
</comment>
<dbReference type="Proteomes" id="UP001491310">
    <property type="component" value="Unassembled WGS sequence"/>
</dbReference>
<proteinExistence type="predicted"/>
<gene>
    <name evidence="1" type="ORF">WJX75_004025</name>
</gene>
<keyword evidence="2" id="KW-1185">Reference proteome</keyword>
<evidence type="ECO:0008006" key="3">
    <source>
        <dbReference type="Google" id="ProtNLM"/>
    </source>
</evidence>
<accession>A0ABR2Z3P9</accession>
<name>A0ABR2Z3P9_9CHLO</name>
<organism evidence="1 2">
    <name type="scientific">Coccomyxa subellipsoidea</name>
    <dbReference type="NCBI Taxonomy" id="248742"/>
    <lineage>
        <taxon>Eukaryota</taxon>
        <taxon>Viridiplantae</taxon>
        <taxon>Chlorophyta</taxon>
        <taxon>core chlorophytes</taxon>
        <taxon>Trebouxiophyceae</taxon>
        <taxon>Trebouxiophyceae incertae sedis</taxon>
        <taxon>Coccomyxaceae</taxon>
        <taxon>Coccomyxa</taxon>
    </lineage>
</organism>